<dbReference type="InterPro" id="IPR027417">
    <property type="entry name" value="P-loop_NTPase"/>
</dbReference>
<dbReference type="RefSeq" id="WP_091642144.1">
    <property type="nucleotide sequence ID" value="NZ_FOTV01000005.1"/>
</dbReference>
<accession>A0ABY1FME7</accession>
<dbReference type="InterPro" id="IPR045055">
    <property type="entry name" value="DNA2/NAM7-like"/>
</dbReference>
<dbReference type="InterPro" id="IPR041679">
    <property type="entry name" value="DNA2/NAM7-like_C"/>
</dbReference>
<dbReference type="SUPFAM" id="SSF56112">
    <property type="entry name" value="Protein kinase-like (PK-like)"/>
    <property type="match status" value="2"/>
</dbReference>
<dbReference type="SUPFAM" id="SSF52540">
    <property type="entry name" value="P-loop containing nucleoside triphosphate hydrolases"/>
    <property type="match status" value="1"/>
</dbReference>
<gene>
    <name evidence="3" type="ORF">SAMN04487868_105218</name>
</gene>
<feature type="region of interest" description="Disordered" evidence="1">
    <location>
        <begin position="865"/>
        <end position="890"/>
    </location>
</feature>
<dbReference type="CDD" id="cd18808">
    <property type="entry name" value="SF1_C_Upf1"/>
    <property type="match status" value="1"/>
</dbReference>
<dbReference type="InterPro" id="IPR011528">
    <property type="entry name" value="NERD"/>
</dbReference>
<dbReference type="Proteomes" id="UP000199211">
    <property type="component" value="Unassembled WGS sequence"/>
</dbReference>
<dbReference type="EMBL" id="FOTV01000005">
    <property type="protein sequence ID" value="SFL63564.1"/>
    <property type="molecule type" value="Genomic_DNA"/>
</dbReference>
<dbReference type="Pfam" id="PF13087">
    <property type="entry name" value="AAA_12"/>
    <property type="match status" value="1"/>
</dbReference>
<dbReference type="Gene3D" id="3.40.50.300">
    <property type="entry name" value="P-loop containing nucleotide triphosphate hydrolases"/>
    <property type="match status" value="2"/>
</dbReference>
<dbReference type="Pfam" id="PF13086">
    <property type="entry name" value="AAA_11"/>
    <property type="match status" value="1"/>
</dbReference>
<dbReference type="SMART" id="SM00487">
    <property type="entry name" value="DEXDc"/>
    <property type="match status" value="1"/>
</dbReference>
<comment type="caution">
    <text evidence="3">The sequence shown here is derived from an EMBL/GenBank/DDBJ whole genome shotgun (WGS) entry which is preliminary data.</text>
</comment>
<dbReference type="PANTHER" id="PTHR10887:SF495">
    <property type="entry name" value="HELICASE SENATAXIN ISOFORM X1-RELATED"/>
    <property type="match status" value="1"/>
</dbReference>
<evidence type="ECO:0000259" key="2">
    <source>
        <dbReference type="SMART" id="SM00487"/>
    </source>
</evidence>
<dbReference type="InterPro" id="IPR014001">
    <property type="entry name" value="Helicase_ATP-bd"/>
</dbReference>
<dbReference type="PANTHER" id="PTHR10887">
    <property type="entry name" value="DNA2/NAM7 HELICASE FAMILY"/>
    <property type="match status" value="1"/>
</dbReference>
<evidence type="ECO:0000313" key="4">
    <source>
        <dbReference type="Proteomes" id="UP000199211"/>
    </source>
</evidence>
<dbReference type="InterPro" id="IPR011009">
    <property type="entry name" value="Kinase-like_dom_sf"/>
</dbReference>
<organism evidence="3 4">
    <name type="scientific">Marinobacter salarius</name>
    <dbReference type="NCBI Taxonomy" id="1420917"/>
    <lineage>
        <taxon>Bacteria</taxon>
        <taxon>Pseudomonadati</taxon>
        <taxon>Pseudomonadota</taxon>
        <taxon>Gammaproteobacteria</taxon>
        <taxon>Pseudomonadales</taxon>
        <taxon>Marinobacteraceae</taxon>
        <taxon>Marinobacter</taxon>
    </lineage>
</organism>
<dbReference type="Gene3D" id="1.10.510.10">
    <property type="entry name" value="Transferase(Phosphotransferase) domain 1"/>
    <property type="match status" value="1"/>
</dbReference>
<evidence type="ECO:0000313" key="3">
    <source>
        <dbReference type="EMBL" id="SFL63564.1"/>
    </source>
</evidence>
<dbReference type="Pfam" id="PF08378">
    <property type="entry name" value="NERD"/>
    <property type="match status" value="1"/>
</dbReference>
<protein>
    <submittedName>
        <fullName evidence="3">Nuclease-related domain-containing protein</fullName>
    </submittedName>
</protein>
<evidence type="ECO:0000256" key="1">
    <source>
        <dbReference type="SAM" id="MobiDB-lite"/>
    </source>
</evidence>
<sequence length="1660" mass="186788">MEVKLWEGGLQSQEIKAIEAIQEAFSPGQISGRSKPQTGGSLQDQIRDLGLKGMFPWKGYAGFRFVDAKGNEGEFDLVIVTHCNVLIIELKDWNQGEIKSKGDRWYKNDTDMGRSPVSVTQKKVHLLKNKLDRVRHRFSNTGRTPFIHHLIVMTGNAGFAGITEQERTHTLSLSEFLGFADEGKFNHRFRPHPQAKVLNQDFDVFDDLFLGNKTTPKPIRVGGYKATDLIFQHPQNVYQEFQAISEISKGEEALLRLWNFENLKGPKAKTSDGRFSIVSREREVLQFIKHQDHDLYKHCLRSLTSVQKDEVTTEYSEIYELPPNHLRFNEFIGKHGHSFSEIDRANLMKLLVAKFADLHEIKVAHRDLGDHSIWVSPSKEVALSNFISAYHQPVGTVGDYRQSLAVNEILASANADGVRTPFDADVRALGLLSWHILNAKRISPASMERVEVEMAESTSFYAPVLLDAYKGCRFSNATELFDALKAAEPEADRTVTFNQAELDPYRRAINHSRQFREDGEFWIETEEKEVYPSNGQVVKAWLNVAVIDEPATGNKLLHFLRRVERLQAATPHYIPCIREFGIATKSSSLYVVMDSAEGCHWNDIDPEESEKPALVEKLIDAVEHLHGIHMAHGDLHPGNIIVGKEGDEYRLSFVDIPDYSPESEEALNHQYSPENIDSCTAYERDNFAVMRMTCDLFGITWGESSEEYAHITNAVKEELEDTSFGFKDLARFKAAIEAPDYGIVQPVRLALRGTFEPLTIYPDNGHLYVQIEPSRKDPSDARVRMLGIGGSVDLIFKVKDRAFVVGFEPHARSSVRRHDADQSQLELDFPIQVVPSGGFDLSELSKKLKENEAFSRAIDYALSKESSQETVTADPASEANTFASENEDETGVSIESELRISTQNLWKAILETETESYPYIEVSDGPRPVKDVKDQLILPYQADVDALGQFGKTDVIEALILKDEKEFSVGEVVLKQSELNEVRLTKLRFKAHSLSEGDILFFRTKQTRASYEKRKAALQCLLDREGVINNLVTYFDPSCSLPAQVYDIDVTDDDFARYDREDDHGNTISLNEQQRQAFRKLIQHGPLSLLQGPPGTGKTEFIAAFVHYLIEKQQAQRVLLVSQSHEAVNTAAERIRNHCARLGTSLDVVRFSNREGAVSTGLKDAYSNSIITEKKELFRAEAKYRASSLGRALGLDSGYLSALVNVELKLFRQIDHAESITDSLSNQKLDADDIKELKKSLFELQQTIRLSIREDFEIDLAPEDELGVAKQRVIEKLNHEFAVRPDEALRAKALTKISRDMLDVLETEGVNYDEFLARSRQLVAGTCVGIGQHHIGIRDNQYDWVIIDEAARSISSELAIAMQAGKRILLVGDHKQLPPLYTIPHKQALARRLGISTSANDLDVMLQSDFARAFESGFGGQVGATLLTQYRMGPQIGDLVSEVFYDGKLGNGNRAIPDIYDRLPEALQAPVTWLDTSSLGNKSHHQSDKGVSIYNRCEADLIVKLLKEVAGNLDLLLDLKSSVKDGEPAIGVICMYGEQKRILRQKFKEVQWDEDFKALVKIDTVDSYQGKENRIIILSLTRSDKHQSPGFLRAPNRINVALSRAMDRLLIVGSSQMWQSKNKDLPLGRVASFMEERGEGVGYRFINAKNIKGQQGGKVR</sequence>
<feature type="domain" description="Helicase ATP-binding" evidence="2">
    <location>
        <begin position="1066"/>
        <end position="1430"/>
    </location>
</feature>
<proteinExistence type="predicted"/>
<name>A0ABY1FME7_9GAMM</name>
<keyword evidence="4" id="KW-1185">Reference proteome</keyword>
<dbReference type="InterPro" id="IPR041677">
    <property type="entry name" value="DNA2/NAM7_AAA_11"/>
</dbReference>
<reference evidence="3 4" key="1">
    <citation type="submission" date="2016-10" db="EMBL/GenBank/DDBJ databases">
        <authorList>
            <person name="Varghese N."/>
            <person name="Submissions S."/>
        </authorList>
    </citation>
    <scope>NUCLEOTIDE SEQUENCE [LARGE SCALE GENOMIC DNA]</scope>
    <source>
        <strain evidence="3 4">DSM 26291</strain>
    </source>
</reference>
<dbReference type="InterPro" id="IPR047187">
    <property type="entry name" value="SF1_C_Upf1"/>
</dbReference>